<evidence type="ECO:0000256" key="7">
    <source>
        <dbReference type="ARBA" id="ARBA00022490"/>
    </source>
</evidence>
<proteinExistence type="inferred from homology"/>
<dbReference type="Gene3D" id="1.20.1270.60">
    <property type="entry name" value="Arfaptin homology (AH) domain/BAR domain"/>
    <property type="match status" value="1"/>
</dbReference>
<dbReference type="STRING" id="65357.A0A024G3K4"/>
<dbReference type="Pfam" id="PF05783">
    <property type="entry name" value="DLIC"/>
    <property type="match status" value="1"/>
</dbReference>
<keyword evidence="6" id="KW-0217">Developmental protein</keyword>
<comment type="similarity">
    <text evidence="4">Belongs to the dynein light intermediate chain family.</text>
</comment>
<evidence type="ECO:0000256" key="5">
    <source>
        <dbReference type="ARBA" id="ARBA00018863"/>
    </source>
</evidence>
<keyword evidence="8" id="KW-0493">Microtubule</keyword>
<dbReference type="PANTHER" id="PTHR13236:SF0">
    <property type="entry name" value="CYTOPLASMIC DYNEIN 2 LIGHT INTERMEDIATE CHAIN 1"/>
    <property type="match status" value="1"/>
</dbReference>
<keyword evidence="11" id="KW-0969">Cilium</keyword>
<dbReference type="Proteomes" id="UP000053237">
    <property type="component" value="Unassembled WGS sequence"/>
</dbReference>
<evidence type="ECO:0000256" key="10">
    <source>
        <dbReference type="ARBA" id="ARBA00023017"/>
    </source>
</evidence>
<evidence type="ECO:0000256" key="4">
    <source>
        <dbReference type="ARBA" id="ARBA00006831"/>
    </source>
</evidence>
<dbReference type="OrthoDB" id="70940at2759"/>
<evidence type="ECO:0000256" key="16">
    <source>
        <dbReference type="SAM" id="MobiDB-lite"/>
    </source>
</evidence>
<feature type="coiled-coil region" evidence="15">
    <location>
        <begin position="193"/>
        <end position="220"/>
    </location>
</feature>
<dbReference type="GO" id="GO:0005868">
    <property type="term" value="C:cytoplasmic dynein complex"/>
    <property type="evidence" value="ECO:0007669"/>
    <property type="project" value="InterPro"/>
</dbReference>
<keyword evidence="7" id="KW-0963">Cytoplasm</keyword>
<evidence type="ECO:0000256" key="8">
    <source>
        <dbReference type="ARBA" id="ARBA00022701"/>
    </source>
</evidence>
<dbReference type="Gene3D" id="3.40.50.300">
    <property type="entry name" value="P-loop containing nucleotide triphosphate hydrolases"/>
    <property type="match status" value="1"/>
</dbReference>
<evidence type="ECO:0000256" key="11">
    <source>
        <dbReference type="ARBA" id="ARBA00023069"/>
    </source>
</evidence>
<comment type="caution">
    <text evidence="17">The sequence shown here is derived from an EMBL/GenBank/DDBJ whole genome shotgun (WGS) entry which is preliminary data.</text>
</comment>
<keyword evidence="12" id="KW-0505">Motor protein</keyword>
<dbReference type="GO" id="GO:0045504">
    <property type="term" value="F:dynein heavy chain binding"/>
    <property type="evidence" value="ECO:0007669"/>
    <property type="project" value="TreeGrafter"/>
</dbReference>
<name>A0A024G3K4_9STRA</name>
<evidence type="ECO:0000256" key="13">
    <source>
        <dbReference type="ARBA" id="ARBA00023212"/>
    </source>
</evidence>
<evidence type="ECO:0000256" key="1">
    <source>
        <dbReference type="ARBA" id="ARBA00004120"/>
    </source>
</evidence>
<dbReference type="PANTHER" id="PTHR13236">
    <property type="entry name" value="DYNEIN 2 LIGHT INTERMEDIATE CHAIN, ISOFORM 2"/>
    <property type="match status" value="1"/>
</dbReference>
<keyword evidence="15" id="KW-0175">Coiled coil</keyword>
<dbReference type="InterPro" id="IPR040045">
    <property type="entry name" value="DYNC2LI1"/>
</dbReference>
<feature type="compositionally biased region" description="Polar residues" evidence="16">
    <location>
        <begin position="724"/>
        <end position="737"/>
    </location>
</feature>
<dbReference type="EMBL" id="CAIX01000015">
    <property type="protein sequence ID" value="CCI41157.1"/>
    <property type="molecule type" value="Genomic_DNA"/>
</dbReference>
<organism evidence="17 18">
    <name type="scientific">Albugo candida</name>
    <dbReference type="NCBI Taxonomy" id="65357"/>
    <lineage>
        <taxon>Eukaryota</taxon>
        <taxon>Sar</taxon>
        <taxon>Stramenopiles</taxon>
        <taxon>Oomycota</taxon>
        <taxon>Peronosporomycetes</taxon>
        <taxon>Albuginales</taxon>
        <taxon>Albuginaceae</taxon>
        <taxon>Albugo</taxon>
    </lineage>
</organism>
<dbReference type="SUPFAM" id="SSF103657">
    <property type="entry name" value="BAR/IMD domain-like"/>
    <property type="match status" value="1"/>
</dbReference>
<evidence type="ECO:0000313" key="18">
    <source>
        <dbReference type="Proteomes" id="UP000053237"/>
    </source>
</evidence>
<dbReference type="GO" id="GO:0035735">
    <property type="term" value="P:intraciliary transport involved in cilium assembly"/>
    <property type="evidence" value="ECO:0007669"/>
    <property type="project" value="InterPro"/>
</dbReference>
<dbReference type="SUPFAM" id="SSF52540">
    <property type="entry name" value="P-loop containing nucleoside triphosphate hydrolases"/>
    <property type="match status" value="1"/>
</dbReference>
<protein>
    <recommendedName>
        <fullName evidence="5">Cytoplasmic dynein 2 light intermediate chain 1</fullName>
    </recommendedName>
</protein>
<evidence type="ECO:0000256" key="3">
    <source>
        <dbReference type="ARBA" id="ARBA00004430"/>
    </source>
</evidence>
<keyword evidence="13" id="KW-0206">Cytoskeleton</keyword>
<keyword evidence="18" id="KW-1185">Reference proteome</keyword>
<dbReference type="GO" id="GO:0005874">
    <property type="term" value="C:microtubule"/>
    <property type="evidence" value="ECO:0007669"/>
    <property type="project" value="UniProtKB-KW"/>
</dbReference>
<evidence type="ECO:0000256" key="2">
    <source>
        <dbReference type="ARBA" id="ARBA00004300"/>
    </source>
</evidence>
<evidence type="ECO:0000256" key="9">
    <source>
        <dbReference type="ARBA" id="ARBA00022794"/>
    </source>
</evidence>
<feature type="coiled-coil region" evidence="15">
    <location>
        <begin position="138"/>
        <end position="165"/>
    </location>
</feature>
<evidence type="ECO:0000256" key="14">
    <source>
        <dbReference type="ARBA" id="ARBA00023273"/>
    </source>
</evidence>
<feature type="compositionally biased region" description="Polar residues" evidence="16">
    <location>
        <begin position="706"/>
        <end position="715"/>
    </location>
</feature>
<keyword evidence="9" id="KW-0970">Cilium biogenesis/degradation</keyword>
<evidence type="ECO:0000256" key="15">
    <source>
        <dbReference type="SAM" id="Coils"/>
    </source>
</evidence>
<dbReference type="InParanoid" id="A0A024G3K4"/>
<dbReference type="GO" id="GO:0035721">
    <property type="term" value="P:intraciliary retrograde transport"/>
    <property type="evidence" value="ECO:0007669"/>
    <property type="project" value="InterPro"/>
</dbReference>
<reference evidence="17 18" key="1">
    <citation type="submission" date="2012-05" db="EMBL/GenBank/DDBJ databases">
        <title>Recombination and specialization in a pathogen metapopulation.</title>
        <authorList>
            <person name="Gardiner A."/>
            <person name="Kemen E."/>
            <person name="Schultz-Larsen T."/>
            <person name="MacLean D."/>
            <person name="Van Oosterhout C."/>
            <person name="Jones J.D.G."/>
        </authorList>
    </citation>
    <scope>NUCLEOTIDE SEQUENCE [LARGE SCALE GENOMIC DNA]</scope>
    <source>
        <strain evidence="17 18">Ac Nc2</strain>
    </source>
</reference>
<dbReference type="InterPro" id="IPR022780">
    <property type="entry name" value="Dynein_light_int_chain"/>
</dbReference>
<dbReference type="InterPro" id="IPR027267">
    <property type="entry name" value="AH/BAR_dom_sf"/>
</dbReference>
<dbReference type="AlphaFoldDB" id="A0A024G3K4"/>
<dbReference type="InterPro" id="IPR027417">
    <property type="entry name" value="P-loop_NTPase"/>
</dbReference>
<comment type="subcellular location">
    <subcellularLocation>
        <location evidence="3">Cytoplasm</location>
        <location evidence="3">Cytoskeleton</location>
        <location evidence="3">Cilium axoneme</location>
    </subcellularLocation>
    <subcellularLocation>
        <location evidence="1">Cytoplasm</location>
        <location evidence="1">Cytoskeleton</location>
        <location evidence="1">Cilium basal body</location>
    </subcellularLocation>
    <subcellularLocation>
        <location evidence="2">Cytoplasm</location>
        <location evidence="2">Cytoskeleton</location>
        <location evidence="2">Microtubule organizing center</location>
        <location evidence="2">Centrosome</location>
    </subcellularLocation>
</comment>
<dbReference type="GO" id="GO:0005930">
    <property type="term" value="C:axoneme"/>
    <property type="evidence" value="ECO:0007669"/>
    <property type="project" value="UniProtKB-SubCell"/>
</dbReference>
<accession>A0A024G3K4</accession>
<evidence type="ECO:0000313" key="17">
    <source>
        <dbReference type="EMBL" id="CCI41157.1"/>
    </source>
</evidence>
<gene>
    <name evidence="17" type="ORF">BN9_019410</name>
</gene>
<dbReference type="GO" id="GO:0005813">
    <property type="term" value="C:centrosome"/>
    <property type="evidence" value="ECO:0007669"/>
    <property type="project" value="UniProtKB-SubCell"/>
</dbReference>
<feature type="region of interest" description="Disordered" evidence="16">
    <location>
        <begin position="641"/>
        <end position="754"/>
    </location>
</feature>
<dbReference type="GO" id="GO:0036064">
    <property type="term" value="C:ciliary basal body"/>
    <property type="evidence" value="ECO:0007669"/>
    <property type="project" value="TreeGrafter"/>
</dbReference>
<evidence type="ECO:0000256" key="12">
    <source>
        <dbReference type="ARBA" id="ARBA00023175"/>
    </source>
</evidence>
<keyword evidence="10" id="KW-0243">Dynein</keyword>
<sequence>MCACVQVPPYMLGERPTPLHGGSGSPSFRQVPFISIHNRVESGIGVRKQLRKYLKASSSTQQIVAQMHLQQATTCVSVIQSHEIAQTCFDTFFQHMKVYNETVGQKHIQASKAFLEMIIPFEKPKKLKKWTRDTYQLVQKCVQDVTLLEKRMEKANSRLQKANEDLVHRTSVYKANEATFQMQPNVAEVVKSYQLAKGRLTNAENEQEQAQELYEDTKNQLFAAIERRDQIVEEAAEHSQSVEEDRLDTMLIVLKQYVETKTAILHAEIEALSGMQQLLKEMERKSVIQQFIVDSMQPQLTHRHAKALYLLDWHDMWRTQDEAKKLEEPAELLNITTSAHDTAKLKAAGISINDAEVIKDFVLSCFVEPERSILRKAISSRHRNRFSERSSVGMYQVELVRRIILSCLHHQRAHSLELSVEGYSQLASAMTLLLNACVDNNDTKATLHIMNMAQTFYRHASLDHTYKKKKEYLHTALQMHSIWSVPQYWGNALLLSIGEELSKQPTTSVWFLLSDRERTQQVLRVHHLVFGQVSSFMYNLFSFGFSSKQVLQYVQNVAFAYELGEEQRIALLASVQSFKKQGSKKECLMENRLAIQFSSKTLADWTTLCGVMTDEFKLRPLTPAANSYTESKSQMVEPCSGNYKNDFERSNLTNGVDSRGIEGDSSGENWEDLFGPTLSDNVVPSNRPVKTKRRGSHKFQSELRHNTTLNPSTDRFQPFRDSPTEPNSTADNTGSSINPPPDFQKTSKRSSRARSETAIRYNLNDHSIPSNNEIAQMAARLKQRRETSSGMETMSTAHYATNPRSIQRARQQMDPKVTSKLSHERDIWSILMSLDLAKRSSGEQNPQTSSEEKDTATLIVGSKGSGKTSLLATLKGSSKVDDIKPTTALDYVNVRLKRAGKVPVAHIWELATTQCIEGMIRIPLSTERVLNSGIIVTVDLSFPGNVVPYLAYYLPLLYRVVDEIIKKKEKNPNDKIAIDRLRQEAATRFGRAHQDRNDVTLFPVPLLIVGNKYDVFRDEDSVKRKGINQAIRYLAHMYGATVLFTSTKDKAFHTLFRSIMKSFVFQSASGKVTKEVDSARPLFVPVGSDSFAEIGEPKAFKRTAYTKDQHQQRANQWRRVAAEYYTPSDSVKEIIESELESGIRTAEEIEKFPEPMIDQMRARKTMELQRYRENRKKLALKKTRQ</sequence>
<keyword evidence="14" id="KW-0966">Cell projection</keyword>
<evidence type="ECO:0000256" key="6">
    <source>
        <dbReference type="ARBA" id="ARBA00022473"/>
    </source>
</evidence>